<sequence>MNDTVKLLSTEQTQAFDTEYVDDEMFELVAKQLQHYHITQQDFQLMDVGGGNGKYVDRILSRFPQASVTLVEPEPSLVAKNTPNTRKHIIPSTFQNLDLPSQLQVVQFNWVLHHFVTDGYANTCQLQQKAIEEAYQILAPGGVILIYENFYEGAWLKSLPSWMIYQLTASQRFAPFAERLGANTAGVGVCFHSASYWQTLLQRAGFLTIQETHCYDFGTLSPLKKLGLMLKKQSVGLLIAQKPHC</sequence>
<evidence type="ECO:0000313" key="1">
    <source>
        <dbReference type="EMBL" id="KII76484.1"/>
    </source>
</evidence>
<dbReference type="InterPro" id="IPR029063">
    <property type="entry name" value="SAM-dependent_MTases_sf"/>
</dbReference>
<dbReference type="SUPFAM" id="SSF53335">
    <property type="entry name" value="S-adenosyl-L-methionine-dependent methyltransferases"/>
    <property type="match status" value="1"/>
</dbReference>
<protein>
    <submittedName>
        <fullName evidence="1">Methyltransferase</fullName>
    </submittedName>
</protein>
<dbReference type="OrthoDB" id="5885776at2"/>
<dbReference type="RefSeq" id="WP_040992425.1">
    <property type="nucleotide sequence ID" value="NZ_JTKH01000024.1"/>
</dbReference>
<accession>A0A0C2JJ26</accession>
<keyword evidence="1" id="KW-0489">Methyltransferase</keyword>
<dbReference type="GO" id="GO:0032259">
    <property type="term" value="P:methylation"/>
    <property type="evidence" value="ECO:0007669"/>
    <property type="project" value="UniProtKB-KW"/>
</dbReference>
<proteinExistence type="predicted"/>
<name>A0A0C2JJ26_9VIBR</name>
<dbReference type="EMBL" id="JTKH01000024">
    <property type="protein sequence ID" value="KII76484.1"/>
    <property type="molecule type" value="Genomic_DNA"/>
</dbReference>
<evidence type="ECO:0000313" key="2">
    <source>
        <dbReference type="Proteomes" id="UP000031672"/>
    </source>
</evidence>
<dbReference type="AlphaFoldDB" id="A0A0C2JJ26"/>
<dbReference type="Pfam" id="PF13489">
    <property type="entry name" value="Methyltransf_23"/>
    <property type="match status" value="1"/>
</dbReference>
<gene>
    <name evidence="1" type="ORF">OJ16_17000</name>
</gene>
<organism evidence="1 2">
    <name type="scientific">Vibrio renipiscarius</name>
    <dbReference type="NCBI Taxonomy" id="1461322"/>
    <lineage>
        <taxon>Bacteria</taxon>
        <taxon>Pseudomonadati</taxon>
        <taxon>Pseudomonadota</taxon>
        <taxon>Gammaproteobacteria</taxon>
        <taxon>Vibrionales</taxon>
        <taxon>Vibrionaceae</taxon>
        <taxon>Vibrio</taxon>
    </lineage>
</organism>
<dbReference type="Proteomes" id="UP000031672">
    <property type="component" value="Unassembled WGS sequence"/>
</dbReference>
<dbReference type="CDD" id="cd02440">
    <property type="entry name" value="AdoMet_MTases"/>
    <property type="match status" value="1"/>
</dbReference>
<dbReference type="GO" id="GO:0008168">
    <property type="term" value="F:methyltransferase activity"/>
    <property type="evidence" value="ECO:0007669"/>
    <property type="project" value="UniProtKB-KW"/>
</dbReference>
<dbReference type="STRING" id="1461322.OJ16_17000"/>
<reference evidence="1 2" key="1">
    <citation type="submission" date="2014-11" db="EMBL/GenBank/DDBJ databases">
        <title>Draft Genome Sequence of Vibrio piscirenalis strains CECT 8603T and CECT 8604, two marine Gammaproteobacterium isolated from cultured gilthead sea bream (Sparus aurata).</title>
        <authorList>
            <person name="Arahal D.R."/>
            <person name="Rodrigo-Torres L."/>
            <person name="Lucena T."/>
            <person name="Pujalte M.J."/>
        </authorList>
    </citation>
    <scope>NUCLEOTIDE SEQUENCE [LARGE SCALE GENOMIC DNA]</scope>
    <source>
        <strain evidence="1 2">DCR 1-4-2</strain>
    </source>
</reference>
<comment type="caution">
    <text evidence="1">The sequence shown here is derived from an EMBL/GenBank/DDBJ whole genome shotgun (WGS) entry which is preliminary data.</text>
</comment>
<keyword evidence="1" id="KW-0808">Transferase</keyword>
<accession>A0A0C2JEY2</accession>
<dbReference type="Gene3D" id="3.40.50.150">
    <property type="entry name" value="Vaccinia Virus protein VP39"/>
    <property type="match status" value="1"/>
</dbReference>
<keyword evidence="2" id="KW-1185">Reference proteome</keyword>